<evidence type="ECO:0000313" key="2">
    <source>
        <dbReference type="Proteomes" id="UP001642409"/>
    </source>
</evidence>
<comment type="caution">
    <text evidence="1">The sequence shown here is derived from an EMBL/GenBank/DDBJ whole genome shotgun (WGS) entry which is preliminary data.</text>
</comment>
<keyword evidence="2" id="KW-1185">Reference proteome</keyword>
<accession>A0ABP1HC53</accession>
<reference evidence="1 2" key="1">
    <citation type="submission" date="2024-07" db="EMBL/GenBank/DDBJ databases">
        <authorList>
            <person name="Akdeniz Z."/>
        </authorList>
    </citation>
    <scope>NUCLEOTIDE SEQUENCE [LARGE SCALE GENOMIC DNA]</scope>
</reference>
<organism evidence="1 2">
    <name type="scientific">Hexamita inflata</name>
    <dbReference type="NCBI Taxonomy" id="28002"/>
    <lineage>
        <taxon>Eukaryota</taxon>
        <taxon>Metamonada</taxon>
        <taxon>Diplomonadida</taxon>
        <taxon>Hexamitidae</taxon>
        <taxon>Hexamitinae</taxon>
        <taxon>Hexamita</taxon>
    </lineage>
</organism>
<protein>
    <submittedName>
        <fullName evidence="1">Hypothetical_protein</fullName>
    </submittedName>
</protein>
<dbReference type="Proteomes" id="UP001642409">
    <property type="component" value="Unassembled WGS sequence"/>
</dbReference>
<sequence>MISSIIMFKYLNQEYKTACNNNILINSNSYSYCQKLKQLNNQFIENSFYLGQKSGHMFIFAEQTQKSQINISVSNIEVSNFALFGLNLNNQSVQSSLVNVTLNFQVLYGALLCLTCDVTVFNSSLIFIASGQQVSSVLHASQQSIDIQQSFIQFRFTSAQSAGICNIINTSLQLFQLLSCKMSGFNLQQSTNNNYISSIILYSTAITLDLTLCVQNTATSNANLSSNSFILSCDICQDVVYGICSIPINFSQIVNGMYMCVHPFVYESDACVCKNGFVLVGLNCFDVVGELQNVIGGFKNMENDVLNVKNNLSAFVDLQTQINQQIEQNMILNVSELNNSLQGRISNTRDQLSAYIVSNDAKVSILQNNISNTNAVLTAVGQQLNKSIADQNTINQKFEISLADNVTQVNNSLRAGMLNINNSLQNYIISNNQRSVYIESNISNIYTLLSGMNTSMYQVNQNLTTQLINVNNSLNDYVSSNNALSNHIQNNISFLQQLIISLQTQVNDLFIKQQQYFITFFGIQE</sequence>
<evidence type="ECO:0000313" key="1">
    <source>
        <dbReference type="EMBL" id="CAL5990990.1"/>
    </source>
</evidence>
<name>A0ABP1HC53_9EUKA</name>
<gene>
    <name evidence="1" type="ORF">HINF_LOCUS11822</name>
</gene>
<proteinExistence type="predicted"/>
<dbReference type="EMBL" id="CAXDID020000026">
    <property type="protein sequence ID" value="CAL5990990.1"/>
    <property type="molecule type" value="Genomic_DNA"/>
</dbReference>